<dbReference type="AlphaFoldDB" id="A0A930VM00"/>
<protein>
    <submittedName>
        <fullName evidence="1">Uncharacterized protein</fullName>
    </submittedName>
</protein>
<dbReference type="RefSeq" id="WP_194695232.1">
    <property type="nucleotide sequence ID" value="NZ_JADKPO010000004.1"/>
</dbReference>
<gene>
    <name evidence="1" type="ORF">ISU10_04850</name>
</gene>
<name>A0A930VM00_9ACTN</name>
<keyword evidence="2" id="KW-1185">Reference proteome</keyword>
<accession>A0A930VM00</accession>
<evidence type="ECO:0000313" key="1">
    <source>
        <dbReference type="EMBL" id="MBF4767091.1"/>
    </source>
</evidence>
<evidence type="ECO:0000313" key="2">
    <source>
        <dbReference type="Proteomes" id="UP000660668"/>
    </source>
</evidence>
<reference evidence="1" key="1">
    <citation type="submission" date="2020-11" db="EMBL/GenBank/DDBJ databases">
        <title>Nocardioides cynanchi sp. nov., isolated from soil of rhizosphere of Cynanchum wilfordii.</title>
        <authorList>
            <person name="Lee J.-S."/>
            <person name="Suh M.K."/>
            <person name="Kim J.-S."/>
        </authorList>
    </citation>
    <scope>NUCLEOTIDE SEQUENCE</scope>
    <source>
        <strain evidence="1">KCTC 19276</strain>
    </source>
</reference>
<organism evidence="1 2">
    <name type="scientific">Nocardioides agariphilus</name>
    <dbReference type="NCBI Taxonomy" id="433664"/>
    <lineage>
        <taxon>Bacteria</taxon>
        <taxon>Bacillati</taxon>
        <taxon>Actinomycetota</taxon>
        <taxon>Actinomycetes</taxon>
        <taxon>Propionibacteriales</taxon>
        <taxon>Nocardioidaceae</taxon>
        <taxon>Nocardioides</taxon>
    </lineage>
</organism>
<proteinExistence type="predicted"/>
<sequence length="110" mass="12420">MQTGPPPWVRYPTPLEGRWVSDVLPEQVTLVIKNASLDIYRDGADRPGRAPYVHRSITVRGDRLYVREPDDNHVLVSYAWRIAGDDLTFELLDATAPRGLPTGDETFSRS</sequence>
<dbReference type="Proteomes" id="UP000660668">
    <property type="component" value="Unassembled WGS sequence"/>
</dbReference>
<comment type="caution">
    <text evidence="1">The sequence shown here is derived from an EMBL/GenBank/DDBJ whole genome shotgun (WGS) entry which is preliminary data.</text>
</comment>
<dbReference type="EMBL" id="JADKPO010000004">
    <property type="protein sequence ID" value="MBF4767091.1"/>
    <property type="molecule type" value="Genomic_DNA"/>
</dbReference>